<organism evidence="2 3">
    <name type="scientific">Carassius auratus</name>
    <name type="common">Goldfish</name>
    <dbReference type="NCBI Taxonomy" id="7957"/>
    <lineage>
        <taxon>Eukaryota</taxon>
        <taxon>Metazoa</taxon>
        <taxon>Chordata</taxon>
        <taxon>Craniata</taxon>
        <taxon>Vertebrata</taxon>
        <taxon>Euteleostomi</taxon>
        <taxon>Actinopterygii</taxon>
        <taxon>Neopterygii</taxon>
        <taxon>Teleostei</taxon>
        <taxon>Ostariophysi</taxon>
        <taxon>Cypriniformes</taxon>
        <taxon>Cyprinidae</taxon>
        <taxon>Cyprininae</taxon>
        <taxon>Carassius</taxon>
    </lineage>
</organism>
<dbReference type="RefSeq" id="XP_026119804.1">
    <property type="nucleotide sequence ID" value="XM_026264019.1"/>
</dbReference>
<accession>A0A6P6PGL7</accession>
<sequence length="312" mass="35501">MQEAYKIASEHSKKSSAKGKNTMIVVSEEVCFSQVIVCLYATYQRGAGPANSVRTGRTRFTVLLRGWELGPVYRIQAETGDRTLRVLHRNLLLPVNDLPIEHNGVDNRTRKQQRQRQHHKNSQHHRSDTLEHDSGDSGDEEEYACNPRPVPVYERGKATLKQSHHEPGSDLRVAAPEFHPEHHRAEPDNPQTYEQPLRFVTPESEQVLADLLPSLETQEQVDDYIAGRSNEDTDLGVEPVAQPMNGEDITLRRSARAVKPKEMFTYNQMGQPTYLPWRPGVNAMHTCVLYPIHTYPVIPDASHYPSPLVWAY</sequence>
<feature type="compositionally biased region" description="Basic residues" evidence="1">
    <location>
        <begin position="110"/>
        <end position="124"/>
    </location>
</feature>
<evidence type="ECO:0000313" key="2">
    <source>
        <dbReference type="Proteomes" id="UP000515129"/>
    </source>
</evidence>
<dbReference type="OrthoDB" id="4369127at2759"/>
<protein>
    <submittedName>
        <fullName evidence="3">Uncharacterized protein LOC113098974</fullName>
    </submittedName>
</protein>
<gene>
    <name evidence="3" type="primary">LOC113098974</name>
</gene>
<name>A0A6P6PGL7_CARAU</name>
<evidence type="ECO:0000256" key="1">
    <source>
        <dbReference type="SAM" id="MobiDB-lite"/>
    </source>
</evidence>
<dbReference type="Proteomes" id="UP000515129">
    <property type="component" value="Unplaced"/>
</dbReference>
<feature type="compositionally biased region" description="Basic and acidic residues" evidence="1">
    <location>
        <begin position="99"/>
        <end position="109"/>
    </location>
</feature>
<keyword evidence="2" id="KW-1185">Reference proteome</keyword>
<feature type="compositionally biased region" description="Basic and acidic residues" evidence="1">
    <location>
        <begin position="125"/>
        <end position="135"/>
    </location>
</feature>
<dbReference type="KEGG" id="caua:113098974"/>
<feature type="region of interest" description="Disordered" evidence="1">
    <location>
        <begin position="98"/>
        <end position="150"/>
    </location>
</feature>
<proteinExistence type="predicted"/>
<evidence type="ECO:0000313" key="3">
    <source>
        <dbReference type="RefSeq" id="XP_026119804.1"/>
    </source>
</evidence>
<reference evidence="3" key="1">
    <citation type="submission" date="2025-08" db="UniProtKB">
        <authorList>
            <consortium name="RefSeq"/>
        </authorList>
    </citation>
    <scope>IDENTIFICATION</scope>
    <source>
        <strain evidence="3">Wakin</strain>
        <tissue evidence="3">Muscle</tissue>
    </source>
</reference>
<dbReference type="AlphaFoldDB" id="A0A6P6PGL7"/>
<dbReference type="GeneID" id="113098974"/>